<organism evidence="2 3">
    <name type="scientific">Clostridium cibarium</name>
    <dbReference type="NCBI Taxonomy" id="2762247"/>
    <lineage>
        <taxon>Bacteria</taxon>
        <taxon>Bacillati</taxon>
        <taxon>Bacillota</taxon>
        <taxon>Clostridia</taxon>
        <taxon>Eubacteriales</taxon>
        <taxon>Clostridiaceae</taxon>
        <taxon>Clostridium</taxon>
    </lineage>
</organism>
<protein>
    <recommendedName>
        <fullName evidence="4">Tetratricopeptide repeat protein</fullName>
    </recommendedName>
</protein>
<dbReference type="RefSeq" id="WP_191767758.1">
    <property type="nucleotide sequence ID" value="NZ_JACSRA010000004.1"/>
</dbReference>
<keyword evidence="1" id="KW-0812">Transmembrane</keyword>
<dbReference type="SUPFAM" id="SSF48452">
    <property type="entry name" value="TPR-like"/>
    <property type="match status" value="1"/>
</dbReference>
<reference evidence="2 3" key="1">
    <citation type="submission" date="2020-08" db="EMBL/GenBank/DDBJ databases">
        <title>A Genomic Blueprint of the Chicken Gut Microbiome.</title>
        <authorList>
            <person name="Gilroy R."/>
            <person name="Ravi A."/>
            <person name="Getino M."/>
            <person name="Pursley I."/>
            <person name="Horton D.L."/>
            <person name="Alikhan N.-F."/>
            <person name="Baker D."/>
            <person name="Gharbi K."/>
            <person name="Hall N."/>
            <person name="Watson M."/>
            <person name="Adriaenssens E.M."/>
            <person name="Foster-Nyarko E."/>
            <person name="Jarju S."/>
            <person name="Secka A."/>
            <person name="Antonio M."/>
            <person name="Oren A."/>
            <person name="Chaudhuri R."/>
            <person name="La Ragione R.M."/>
            <person name="Hildebrand F."/>
            <person name="Pallen M.J."/>
        </authorList>
    </citation>
    <scope>NUCLEOTIDE SEQUENCE [LARGE SCALE GENOMIC DNA]</scope>
    <source>
        <strain evidence="2 3">Sa3CVN1</strain>
    </source>
</reference>
<dbReference type="EMBL" id="JACSRA010000004">
    <property type="protein sequence ID" value="MBD7910511.1"/>
    <property type="molecule type" value="Genomic_DNA"/>
</dbReference>
<accession>A0ABR8PQQ7</accession>
<feature type="transmembrane region" description="Helical" evidence="1">
    <location>
        <begin position="17"/>
        <end position="50"/>
    </location>
</feature>
<evidence type="ECO:0000256" key="1">
    <source>
        <dbReference type="SAM" id="Phobius"/>
    </source>
</evidence>
<dbReference type="Proteomes" id="UP000627781">
    <property type="component" value="Unassembled WGS sequence"/>
</dbReference>
<keyword evidence="1" id="KW-1133">Transmembrane helix</keyword>
<keyword evidence="3" id="KW-1185">Reference proteome</keyword>
<sequence length="243" mass="28671">MEKTTYKIGYQHIKGGWVIYLGIVGIISFFINKYFAIILLMLSLLFFLIYKKSSYNKSAICFNKAIRLVKNGDIKNSKHLLINAIKFNKYNRKAYFFLGCLFFDEEDYTNALEYLKRGGADEVNDSSLAFVLGRCYYHIENYNKSVEYLESVTYDTNSRLERERIYTLGKAYLELEKYYEAYELFEGLEKPKGELRGETLEYYYFLGVACYHLDKIAEAKKYILMVSKVNRDYKNVDLYAKNL</sequence>
<keyword evidence="1" id="KW-0472">Membrane</keyword>
<comment type="caution">
    <text evidence="2">The sequence shown here is derived from an EMBL/GenBank/DDBJ whole genome shotgun (WGS) entry which is preliminary data.</text>
</comment>
<evidence type="ECO:0000313" key="2">
    <source>
        <dbReference type="EMBL" id="MBD7910511.1"/>
    </source>
</evidence>
<gene>
    <name evidence="2" type="ORF">H9661_03975</name>
</gene>
<dbReference type="Gene3D" id="1.25.40.10">
    <property type="entry name" value="Tetratricopeptide repeat domain"/>
    <property type="match status" value="2"/>
</dbReference>
<proteinExistence type="predicted"/>
<evidence type="ECO:0008006" key="4">
    <source>
        <dbReference type="Google" id="ProtNLM"/>
    </source>
</evidence>
<dbReference type="Pfam" id="PF13432">
    <property type="entry name" value="TPR_16"/>
    <property type="match status" value="1"/>
</dbReference>
<name>A0ABR8PQQ7_9CLOT</name>
<evidence type="ECO:0000313" key="3">
    <source>
        <dbReference type="Proteomes" id="UP000627781"/>
    </source>
</evidence>
<dbReference type="InterPro" id="IPR011990">
    <property type="entry name" value="TPR-like_helical_dom_sf"/>
</dbReference>